<proteinExistence type="predicted"/>
<sequence length="122" mass="13233">MCHEGIGGSAAKEFIFLIAPAVNKILVFKPPHNPGCPKCQDNIVKKHVSVQFVYSTKTFSPTASYIFLIINEHSVRVMKMGVLCRTLTAEQFPDFTSGPRKASNLAPCLNAAVGHFLGTLAV</sequence>
<comment type="caution">
    <text evidence="1">The sequence shown here is derived from an EMBL/GenBank/DDBJ whole genome shotgun (WGS) entry which is preliminary data.</text>
</comment>
<protein>
    <recommendedName>
        <fullName evidence="3">LITAF domain-containing protein</fullName>
    </recommendedName>
</protein>
<evidence type="ECO:0000313" key="2">
    <source>
        <dbReference type="Proteomes" id="UP000735302"/>
    </source>
</evidence>
<evidence type="ECO:0008006" key="3">
    <source>
        <dbReference type="Google" id="ProtNLM"/>
    </source>
</evidence>
<accession>A0AAV4BYC2</accession>
<name>A0AAV4BYC2_9GAST</name>
<dbReference type="EMBL" id="BLXT01005595">
    <property type="protein sequence ID" value="GFO24106.1"/>
    <property type="molecule type" value="Genomic_DNA"/>
</dbReference>
<reference evidence="1 2" key="1">
    <citation type="journal article" date="2021" name="Elife">
        <title>Chloroplast acquisition without the gene transfer in kleptoplastic sea slugs, Plakobranchus ocellatus.</title>
        <authorList>
            <person name="Maeda T."/>
            <person name="Takahashi S."/>
            <person name="Yoshida T."/>
            <person name="Shimamura S."/>
            <person name="Takaki Y."/>
            <person name="Nagai Y."/>
            <person name="Toyoda A."/>
            <person name="Suzuki Y."/>
            <person name="Arimoto A."/>
            <person name="Ishii H."/>
            <person name="Satoh N."/>
            <person name="Nishiyama T."/>
            <person name="Hasebe M."/>
            <person name="Maruyama T."/>
            <person name="Minagawa J."/>
            <person name="Obokata J."/>
            <person name="Shigenobu S."/>
        </authorList>
    </citation>
    <scope>NUCLEOTIDE SEQUENCE [LARGE SCALE GENOMIC DNA]</scope>
</reference>
<evidence type="ECO:0000313" key="1">
    <source>
        <dbReference type="EMBL" id="GFO24106.1"/>
    </source>
</evidence>
<organism evidence="1 2">
    <name type="scientific">Plakobranchus ocellatus</name>
    <dbReference type="NCBI Taxonomy" id="259542"/>
    <lineage>
        <taxon>Eukaryota</taxon>
        <taxon>Metazoa</taxon>
        <taxon>Spiralia</taxon>
        <taxon>Lophotrochozoa</taxon>
        <taxon>Mollusca</taxon>
        <taxon>Gastropoda</taxon>
        <taxon>Heterobranchia</taxon>
        <taxon>Euthyneura</taxon>
        <taxon>Panpulmonata</taxon>
        <taxon>Sacoglossa</taxon>
        <taxon>Placobranchoidea</taxon>
        <taxon>Plakobranchidae</taxon>
        <taxon>Plakobranchus</taxon>
    </lineage>
</organism>
<dbReference type="AlphaFoldDB" id="A0AAV4BYC2"/>
<keyword evidence="2" id="KW-1185">Reference proteome</keyword>
<gene>
    <name evidence="1" type="ORF">PoB_005061100</name>
</gene>
<dbReference type="Proteomes" id="UP000735302">
    <property type="component" value="Unassembled WGS sequence"/>
</dbReference>